<keyword evidence="1" id="KW-0238">DNA-binding</keyword>
<dbReference type="PANTHER" id="PTHR30204">
    <property type="entry name" value="REDOX-CYCLING DRUG-SENSING TRANSCRIPTIONAL ACTIVATOR SOXR"/>
    <property type="match status" value="1"/>
</dbReference>
<evidence type="ECO:0000313" key="4">
    <source>
        <dbReference type="Proteomes" id="UP001165405"/>
    </source>
</evidence>
<dbReference type="PROSITE" id="PS50937">
    <property type="entry name" value="HTH_MERR_2"/>
    <property type="match status" value="1"/>
</dbReference>
<protein>
    <submittedName>
        <fullName evidence="3">MerR family transcriptional regulator</fullName>
    </submittedName>
</protein>
<gene>
    <name evidence="3" type="ORF">L1785_10665</name>
</gene>
<dbReference type="EMBL" id="JAKGSG010000029">
    <property type="protein sequence ID" value="MCF4121443.1"/>
    <property type="molecule type" value="Genomic_DNA"/>
</dbReference>
<dbReference type="Gene3D" id="1.10.1660.10">
    <property type="match status" value="1"/>
</dbReference>
<dbReference type="InterPro" id="IPR009061">
    <property type="entry name" value="DNA-bd_dom_put_sf"/>
</dbReference>
<evidence type="ECO:0000313" key="3">
    <source>
        <dbReference type="EMBL" id="MCF4121443.1"/>
    </source>
</evidence>
<dbReference type="InterPro" id="IPR000551">
    <property type="entry name" value="MerR-type_HTH_dom"/>
</dbReference>
<dbReference type="GO" id="GO:0003677">
    <property type="term" value="F:DNA binding"/>
    <property type="evidence" value="ECO:0007669"/>
    <property type="project" value="UniProtKB-KW"/>
</dbReference>
<organism evidence="3 4">
    <name type="scientific">Antribacter soli</name>
    <dbReference type="NCBI Taxonomy" id="2910976"/>
    <lineage>
        <taxon>Bacteria</taxon>
        <taxon>Bacillati</taxon>
        <taxon>Actinomycetota</taxon>
        <taxon>Actinomycetes</taxon>
        <taxon>Micrococcales</taxon>
        <taxon>Promicromonosporaceae</taxon>
        <taxon>Antribacter</taxon>
    </lineage>
</organism>
<dbReference type="RefSeq" id="WP_236089238.1">
    <property type="nucleotide sequence ID" value="NZ_JAKGSG010000029.1"/>
</dbReference>
<dbReference type="PANTHER" id="PTHR30204:SF98">
    <property type="entry name" value="HTH-TYPE TRANSCRIPTIONAL REGULATOR ADHR"/>
    <property type="match status" value="1"/>
</dbReference>
<reference evidence="3" key="1">
    <citation type="submission" date="2022-01" db="EMBL/GenBank/DDBJ databases">
        <title>Antribacter sp. nov., isolated from Guizhou of China.</title>
        <authorList>
            <person name="Chengliang C."/>
            <person name="Ya Z."/>
        </authorList>
    </citation>
    <scope>NUCLEOTIDE SEQUENCE</scope>
    <source>
        <strain evidence="3">KLBMP 9083</strain>
    </source>
</reference>
<sequence>MRISALAERTGVPVATLKYYLREGLLPPGAATARTQAQYDETHVERVRLVRALIESASLSLAGVRQVLAALDDPPASWHDLLGAAQHALLMDEDQRAGSSRPSGDQPDPWVDRATRLVRSRGWDCDEYDTLVQRLGDQLRAADAAGVVFTDDLLDAYARGCETIAAADVASVPEGAAAAMRQVVVGTLLADPVILTMRRLAQQHASAEVAGASGEGGTASATPG</sequence>
<comment type="caution">
    <text evidence="3">The sequence shown here is derived from an EMBL/GenBank/DDBJ whole genome shotgun (WGS) entry which is preliminary data.</text>
</comment>
<evidence type="ECO:0000256" key="1">
    <source>
        <dbReference type="ARBA" id="ARBA00023125"/>
    </source>
</evidence>
<keyword evidence="4" id="KW-1185">Reference proteome</keyword>
<dbReference type="AlphaFoldDB" id="A0AA41QDH9"/>
<accession>A0AA41QDH9</accession>
<name>A0AA41QDH9_9MICO</name>
<feature type="domain" description="HTH merR-type" evidence="2">
    <location>
        <begin position="1"/>
        <end position="70"/>
    </location>
</feature>
<dbReference type="CDD" id="cd04780">
    <property type="entry name" value="HTH_MerR-like_sg5"/>
    <property type="match status" value="1"/>
</dbReference>
<dbReference type="GO" id="GO:0003700">
    <property type="term" value="F:DNA-binding transcription factor activity"/>
    <property type="evidence" value="ECO:0007669"/>
    <property type="project" value="InterPro"/>
</dbReference>
<dbReference type="SMART" id="SM00422">
    <property type="entry name" value="HTH_MERR"/>
    <property type="match status" value="1"/>
</dbReference>
<dbReference type="Pfam" id="PF13411">
    <property type="entry name" value="MerR_1"/>
    <property type="match status" value="1"/>
</dbReference>
<dbReference type="Proteomes" id="UP001165405">
    <property type="component" value="Unassembled WGS sequence"/>
</dbReference>
<dbReference type="InterPro" id="IPR047057">
    <property type="entry name" value="MerR_fam"/>
</dbReference>
<evidence type="ECO:0000259" key="2">
    <source>
        <dbReference type="PROSITE" id="PS50937"/>
    </source>
</evidence>
<dbReference type="PRINTS" id="PR00040">
    <property type="entry name" value="HTHMERR"/>
</dbReference>
<dbReference type="SUPFAM" id="SSF46955">
    <property type="entry name" value="Putative DNA-binding domain"/>
    <property type="match status" value="1"/>
</dbReference>
<proteinExistence type="predicted"/>